<dbReference type="Proteomes" id="UP001521209">
    <property type="component" value="Unassembled WGS sequence"/>
</dbReference>
<keyword evidence="1" id="KW-0812">Transmembrane</keyword>
<dbReference type="InterPro" id="IPR019533">
    <property type="entry name" value="Peptidase_S26"/>
</dbReference>
<gene>
    <name evidence="3" type="ORF">L2A60_14240</name>
</gene>
<keyword evidence="4" id="KW-1185">Reference proteome</keyword>
<feature type="transmembrane region" description="Helical" evidence="1">
    <location>
        <begin position="21"/>
        <end position="38"/>
    </location>
</feature>
<protein>
    <submittedName>
        <fullName evidence="3">S26 family signal peptidase</fullName>
    </submittedName>
</protein>
<evidence type="ECO:0000256" key="1">
    <source>
        <dbReference type="SAM" id="Phobius"/>
    </source>
</evidence>
<feature type="domain" description="Peptidase S26" evidence="2">
    <location>
        <begin position="23"/>
        <end position="177"/>
    </location>
</feature>
<comment type="caution">
    <text evidence="3">The sequence shown here is derived from an EMBL/GenBank/DDBJ whole genome shotgun (WGS) entry which is preliminary data.</text>
</comment>
<dbReference type="InterPro" id="IPR006311">
    <property type="entry name" value="TAT_signal"/>
</dbReference>
<evidence type="ECO:0000313" key="4">
    <source>
        <dbReference type="Proteomes" id="UP001521209"/>
    </source>
</evidence>
<proteinExistence type="predicted"/>
<keyword evidence="1" id="KW-0472">Membrane</keyword>
<organism evidence="3 4">
    <name type="scientific">Acidiphilium iwatense</name>
    <dbReference type="NCBI Taxonomy" id="768198"/>
    <lineage>
        <taxon>Bacteria</taxon>
        <taxon>Pseudomonadati</taxon>
        <taxon>Pseudomonadota</taxon>
        <taxon>Alphaproteobacteria</taxon>
        <taxon>Acetobacterales</taxon>
        <taxon>Acidocellaceae</taxon>
        <taxon>Acidiphilium</taxon>
    </lineage>
</organism>
<accession>A0ABS9DYL3</accession>
<dbReference type="EMBL" id="JAKGBZ010000031">
    <property type="protein sequence ID" value="MCF3947836.1"/>
    <property type="molecule type" value="Genomic_DNA"/>
</dbReference>
<reference evidence="3 4" key="1">
    <citation type="submission" date="2022-01" db="EMBL/GenBank/DDBJ databases">
        <authorList>
            <person name="Won M."/>
            <person name="Kim S.-J."/>
            <person name="Kwon S.-W."/>
        </authorList>
    </citation>
    <scope>NUCLEOTIDE SEQUENCE [LARGE SCALE GENOMIC DNA]</scope>
    <source>
        <strain evidence="3 4">KCTC 23505</strain>
    </source>
</reference>
<dbReference type="Gene3D" id="2.10.109.10">
    <property type="entry name" value="Umud Fragment, subunit A"/>
    <property type="match status" value="1"/>
</dbReference>
<name>A0ABS9DYL3_9PROT</name>
<sequence length="182" mass="20140">MPEPAFFRPRHCRGRFHRRRFLAVGALGLGLIGVVVLAKPRPLVIYNASASAPIGFYRVLPLTALWKGELVLVSTPRSVRQLAAERDYLPASVPLVKRIEALGGDTVCAHDRDVTINGHYVARQLAADSLGRPLPDWSGCQTLGPHQVFLLMKGVPDSFDGRYFGPVPTRSIIGRLLPLWRR</sequence>
<dbReference type="SUPFAM" id="SSF51306">
    <property type="entry name" value="LexA/Signal peptidase"/>
    <property type="match status" value="1"/>
</dbReference>
<dbReference type="PROSITE" id="PS51318">
    <property type="entry name" value="TAT"/>
    <property type="match status" value="1"/>
</dbReference>
<dbReference type="InterPro" id="IPR036286">
    <property type="entry name" value="LexA/Signal_pep-like_sf"/>
</dbReference>
<evidence type="ECO:0000259" key="2">
    <source>
        <dbReference type="Pfam" id="PF10502"/>
    </source>
</evidence>
<keyword evidence="1" id="KW-1133">Transmembrane helix</keyword>
<dbReference type="RefSeq" id="WP_235705111.1">
    <property type="nucleotide sequence ID" value="NZ_JAKGBZ010000031.1"/>
</dbReference>
<evidence type="ECO:0000313" key="3">
    <source>
        <dbReference type="EMBL" id="MCF3947836.1"/>
    </source>
</evidence>
<dbReference type="Pfam" id="PF10502">
    <property type="entry name" value="Peptidase_S26"/>
    <property type="match status" value="1"/>
</dbReference>